<dbReference type="Proteomes" id="UP000287651">
    <property type="component" value="Unassembled WGS sequence"/>
</dbReference>
<dbReference type="AlphaFoldDB" id="A0A426XDL3"/>
<proteinExistence type="predicted"/>
<evidence type="ECO:0000256" key="1">
    <source>
        <dbReference type="SAM" id="MobiDB-lite"/>
    </source>
</evidence>
<organism evidence="2 3">
    <name type="scientific">Ensete ventricosum</name>
    <name type="common">Abyssinian banana</name>
    <name type="synonym">Musa ensete</name>
    <dbReference type="NCBI Taxonomy" id="4639"/>
    <lineage>
        <taxon>Eukaryota</taxon>
        <taxon>Viridiplantae</taxon>
        <taxon>Streptophyta</taxon>
        <taxon>Embryophyta</taxon>
        <taxon>Tracheophyta</taxon>
        <taxon>Spermatophyta</taxon>
        <taxon>Magnoliopsida</taxon>
        <taxon>Liliopsida</taxon>
        <taxon>Zingiberales</taxon>
        <taxon>Musaceae</taxon>
        <taxon>Ensete</taxon>
    </lineage>
</organism>
<evidence type="ECO:0000313" key="2">
    <source>
        <dbReference type="EMBL" id="RRT37565.1"/>
    </source>
</evidence>
<comment type="caution">
    <text evidence="2">The sequence shown here is derived from an EMBL/GenBank/DDBJ whole genome shotgun (WGS) entry which is preliminary data.</text>
</comment>
<accession>A0A426XDL3</accession>
<reference evidence="2 3" key="1">
    <citation type="journal article" date="2014" name="Agronomy (Basel)">
        <title>A Draft Genome Sequence for Ensete ventricosum, the Drought-Tolerant Tree Against Hunger.</title>
        <authorList>
            <person name="Harrison J."/>
            <person name="Moore K.A."/>
            <person name="Paszkiewicz K."/>
            <person name="Jones T."/>
            <person name="Grant M."/>
            <person name="Ambacheew D."/>
            <person name="Muzemil S."/>
            <person name="Studholme D.J."/>
        </authorList>
    </citation>
    <scope>NUCLEOTIDE SEQUENCE [LARGE SCALE GENOMIC DNA]</scope>
</reference>
<feature type="compositionally biased region" description="Basic and acidic residues" evidence="1">
    <location>
        <begin position="128"/>
        <end position="139"/>
    </location>
</feature>
<feature type="region of interest" description="Disordered" evidence="1">
    <location>
        <begin position="1"/>
        <end position="25"/>
    </location>
</feature>
<evidence type="ECO:0000313" key="3">
    <source>
        <dbReference type="Proteomes" id="UP000287651"/>
    </source>
</evidence>
<feature type="compositionally biased region" description="Basic residues" evidence="1">
    <location>
        <begin position="105"/>
        <end position="127"/>
    </location>
</feature>
<protein>
    <submittedName>
        <fullName evidence="2">Uncharacterized protein</fullName>
    </submittedName>
</protein>
<dbReference type="EMBL" id="AMZH03022149">
    <property type="protein sequence ID" value="RRT37565.1"/>
    <property type="molecule type" value="Genomic_DNA"/>
</dbReference>
<name>A0A426XDL3_ENSVE</name>
<gene>
    <name evidence="2" type="ORF">B296_00016528</name>
</gene>
<feature type="region of interest" description="Disordered" evidence="1">
    <location>
        <begin position="93"/>
        <end position="139"/>
    </location>
</feature>
<sequence>MYIGEPRGTRPTQPIGARSSFSQKDYPNPSCPLCAVVTPTRAITLRTVGSSLPTGDWPYGRRRCPRAAPCGQTGAMPTAGASMGATPLRAGHGRCPYDLAAGKNRPLRAGRSSRSRRRKRRKPRSSRRCWETLATDRDR</sequence>